<dbReference type="GO" id="GO:0000730">
    <property type="term" value="P:DNA recombinase assembly"/>
    <property type="evidence" value="ECO:0007669"/>
    <property type="project" value="InterPro"/>
</dbReference>
<evidence type="ECO:0000256" key="2">
    <source>
        <dbReference type="ARBA" id="ARBA00022763"/>
    </source>
</evidence>
<keyword evidence="2" id="KW-0227">DNA damage</keyword>
<dbReference type="FunFam" id="3.30.390.80:FF:000001">
    <property type="entry name" value="DNA repair protein RAD52 homolog"/>
    <property type="match status" value="1"/>
</dbReference>
<keyword evidence="4" id="KW-0234">DNA repair</keyword>
<gene>
    <name evidence="7" type="ORF">H109_00810</name>
</gene>
<dbReference type="NCBIfam" id="TIGR00607">
    <property type="entry name" value="rad52"/>
    <property type="match status" value="1"/>
</dbReference>
<feature type="region of interest" description="Disordered" evidence="6">
    <location>
        <begin position="1"/>
        <end position="22"/>
    </location>
</feature>
<dbReference type="STRING" id="1215338.A0A059JIB8"/>
<evidence type="ECO:0000256" key="4">
    <source>
        <dbReference type="ARBA" id="ARBA00023204"/>
    </source>
</evidence>
<feature type="region of interest" description="Disordered" evidence="6">
    <location>
        <begin position="265"/>
        <end position="408"/>
    </location>
</feature>
<dbReference type="OMA" id="NLHRHAD"/>
<dbReference type="PANTHER" id="PTHR12132">
    <property type="entry name" value="DNA REPAIR AND RECOMBINATION PROTEIN RAD52, RAD59"/>
    <property type="match status" value="1"/>
</dbReference>
<dbReference type="SUPFAM" id="SSF54768">
    <property type="entry name" value="dsRNA-binding domain-like"/>
    <property type="match status" value="1"/>
</dbReference>
<dbReference type="GO" id="GO:0045002">
    <property type="term" value="P:double-strand break repair via single-strand annealing"/>
    <property type="evidence" value="ECO:0007669"/>
    <property type="project" value="InterPro"/>
</dbReference>
<evidence type="ECO:0000256" key="1">
    <source>
        <dbReference type="ARBA" id="ARBA00006638"/>
    </source>
</evidence>
<feature type="region of interest" description="Disordered" evidence="6">
    <location>
        <begin position="478"/>
        <end position="590"/>
    </location>
</feature>
<dbReference type="InterPro" id="IPR041247">
    <property type="entry name" value="Rad52_fam"/>
</dbReference>
<dbReference type="GO" id="GO:0006312">
    <property type="term" value="P:mitotic recombination"/>
    <property type="evidence" value="ECO:0007669"/>
    <property type="project" value="TreeGrafter"/>
</dbReference>
<dbReference type="InterPro" id="IPR042525">
    <property type="entry name" value="Rad52_Rad59_Rad22_sf"/>
</dbReference>
<dbReference type="GO" id="GO:0005634">
    <property type="term" value="C:nucleus"/>
    <property type="evidence" value="ECO:0007669"/>
    <property type="project" value="InterPro"/>
</dbReference>
<feature type="compositionally biased region" description="Low complexity" evidence="6">
    <location>
        <begin position="515"/>
        <end position="538"/>
    </location>
</feature>
<feature type="compositionally biased region" description="Basic and acidic residues" evidence="6">
    <location>
        <begin position="1"/>
        <end position="11"/>
    </location>
</feature>
<dbReference type="Proteomes" id="UP000024533">
    <property type="component" value="Unassembled WGS sequence"/>
</dbReference>
<accession>A0A059JIB8</accession>
<feature type="compositionally biased region" description="Basic and acidic residues" evidence="6">
    <location>
        <begin position="562"/>
        <end position="580"/>
    </location>
</feature>
<dbReference type="HOGENOM" id="CLU_011431_4_0_1"/>
<dbReference type="OrthoDB" id="206565at2759"/>
<comment type="similarity">
    <text evidence="1">Belongs to the RAD52 family.</text>
</comment>
<evidence type="ECO:0000313" key="8">
    <source>
        <dbReference type="Proteomes" id="UP000024533"/>
    </source>
</evidence>
<evidence type="ECO:0000256" key="6">
    <source>
        <dbReference type="SAM" id="MobiDB-lite"/>
    </source>
</evidence>
<sequence>MPAIGDQHRLGPGDNPAISANPYLKGTGRVEEFTPTEVASLRERLNKQLGPEFLSSRPSGGGKVHYITADKCINLANEVFGFNGWSSSIQNITQDFADENPTTGKVSVGLSVIVRVTLKDGTYHEDIGYGHIENCKGKAAAFEKAKKEGTTDALKRTLRTFGNVLGNCIYDKEYLSKVVKIKATPVKFDVDNLHRHVDFVPPKVPNTAPTNRIIKQEYQNNSPSNLPARVPDIENITAEDSLAYEFEGEFGSDVFDEADFAEHTSLHPDEVAIEESDYSRRPTGQNGPSATHPPVDARNFAHANKAATTVDTRKPIASVSANGAVPSHNGQADGINRSNMTGPKTPVPSRFAQDKNNDSRHPSGRQALQPNGPPFPHSNDQGRSKHDPAPNNDGNKAPGAQSSEDKVSEDHVVGFFSARAAEALINDPHTAVKSAPVFDPQFDSPSIRKTAGIDHTSSSPIVRKSLQALQQQAGKVPLPGARANAPTPTTGHGPVGRPPMTSSYRPPIRRSMGTVNSGNVNNSSNMPPPVRNNNSPMNGGQQQNEYGKRPPLVDTTNVPNNERTKNQADVAKRTRVEDANAPKQNLQGQQ</sequence>
<evidence type="ECO:0000256" key="3">
    <source>
        <dbReference type="ARBA" id="ARBA00023172"/>
    </source>
</evidence>
<organism evidence="7 8">
    <name type="scientific">Trichophyton interdigitale (strain MR816)</name>
    <dbReference type="NCBI Taxonomy" id="1215338"/>
    <lineage>
        <taxon>Eukaryota</taxon>
        <taxon>Fungi</taxon>
        <taxon>Dikarya</taxon>
        <taxon>Ascomycota</taxon>
        <taxon>Pezizomycotina</taxon>
        <taxon>Eurotiomycetes</taxon>
        <taxon>Eurotiomycetidae</taxon>
        <taxon>Onygenales</taxon>
        <taxon>Arthrodermataceae</taxon>
        <taxon>Trichophyton</taxon>
    </lineage>
</organism>
<dbReference type="InterPro" id="IPR004585">
    <property type="entry name" value="DNA_recomb/repair_Rad52"/>
</dbReference>
<dbReference type="GO" id="GO:0003697">
    <property type="term" value="F:single-stranded DNA binding"/>
    <property type="evidence" value="ECO:0007669"/>
    <property type="project" value="UniProtKB-ARBA"/>
</dbReference>
<proteinExistence type="inferred from homology"/>
<dbReference type="Gene3D" id="3.30.390.80">
    <property type="entry name" value="DNA repair protein Rad52/59/22"/>
    <property type="match status" value="1"/>
</dbReference>
<dbReference type="Pfam" id="PF04098">
    <property type="entry name" value="Rad52_Rad22"/>
    <property type="match status" value="1"/>
</dbReference>
<evidence type="ECO:0000313" key="7">
    <source>
        <dbReference type="EMBL" id="KDB27428.1"/>
    </source>
</evidence>
<dbReference type="InterPro" id="IPR007232">
    <property type="entry name" value="Rad52_Rad59_Rad22"/>
</dbReference>
<evidence type="ECO:0000256" key="5">
    <source>
        <dbReference type="ARBA" id="ARBA00077224"/>
    </source>
</evidence>
<dbReference type="EMBL" id="AOKY01000061">
    <property type="protein sequence ID" value="KDB27428.1"/>
    <property type="molecule type" value="Genomic_DNA"/>
</dbReference>
<keyword evidence="8" id="KW-1185">Reference proteome</keyword>
<comment type="caution">
    <text evidence="7">The sequence shown here is derived from an EMBL/GenBank/DDBJ whole genome shotgun (WGS) entry which is preliminary data.</text>
</comment>
<name>A0A059JIB8_TRIIM</name>
<reference evidence="7 8" key="1">
    <citation type="submission" date="2014-02" db="EMBL/GenBank/DDBJ databases">
        <title>The Genome Sequence of Trichophyton interdigitale MR816.</title>
        <authorList>
            <consortium name="The Broad Institute Genomics Platform"/>
            <person name="Cuomo C.A."/>
            <person name="White T.C."/>
            <person name="Graser Y."/>
            <person name="Martinez-Rossi N."/>
            <person name="Heitman J."/>
            <person name="Young S.K."/>
            <person name="Zeng Q."/>
            <person name="Gargeya S."/>
            <person name="Abouelleil A."/>
            <person name="Alvarado L."/>
            <person name="Chapman S.B."/>
            <person name="Gainer-Dewar J."/>
            <person name="Goldberg J."/>
            <person name="Griggs A."/>
            <person name="Gujja S."/>
            <person name="Hansen M."/>
            <person name="Howarth C."/>
            <person name="Imamovic A."/>
            <person name="Larimer J."/>
            <person name="Martinez D."/>
            <person name="Murphy C."/>
            <person name="Pearson M.D."/>
            <person name="Persinoti G."/>
            <person name="Poon T."/>
            <person name="Priest M."/>
            <person name="Roberts A.D."/>
            <person name="Saif S."/>
            <person name="Shea T.D."/>
            <person name="Sykes S.N."/>
            <person name="Wortman J."/>
            <person name="Nusbaum C."/>
            <person name="Birren B."/>
        </authorList>
    </citation>
    <scope>NUCLEOTIDE SEQUENCE [LARGE SCALE GENOMIC DNA]</scope>
    <source>
        <strain evidence="7 8">MR816</strain>
    </source>
</reference>
<dbReference type="PANTHER" id="PTHR12132:SF1">
    <property type="entry name" value="DNA REPAIR PROTEIN RAD52 HOMOLOG"/>
    <property type="match status" value="1"/>
</dbReference>
<dbReference type="AlphaFoldDB" id="A0A059JIB8"/>
<keyword evidence="3" id="KW-0233">DNA recombination</keyword>
<feature type="compositionally biased region" description="Basic and acidic residues" evidence="6">
    <location>
        <begin position="352"/>
        <end position="361"/>
    </location>
</feature>
<protein>
    <recommendedName>
        <fullName evidence="5">RAD52 homolog</fullName>
    </recommendedName>
</protein>